<dbReference type="Proteomes" id="UP001175271">
    <property type="component" value="Unassembled WGS sequence"/>
</dbReference>
<reference evidence="2" key="1">
    <citation type="submission" date="2023-06" db="EMBL/GenBank/DDBJ databases">
        <title>Genomic analysis of the entomopathogenic nematode Steinernema hermaphroditum.</title>
        <authorList>
            <person name="Schwarz E.M."/>
            <person name="Heppert J.K."/>
            <person name="Baniya A."/>
            <person name="Schwartz H.T."/>
            <person name="Tan C.-H."/>
            <person name="Antoshechkin I."/>
            <person name="Sternberg P.W."/>
            <person name="Goodrich-Blair H."/>
            <person name="Dillman A.R."/>
        </authorList>
    </citation>
    <scope>NUCLEOTIDE SEQUENCE</scope>
    <source>
        <strain evidence="2">PS9179</strain>
        <tissue evidence="2">Whole animal</tissue>
    </source>
</reference>
<name>A0AA39HTX7_9BILA</name>
<accession>A0AA39HTX7</accession>
<evidence type="ECO:0000256" key="1">
    <source>
        <dbReference type="SAM" id="MobiDB-lite"/>
    </source>
</evidence>
<feature type="compositionally biased region" description="Polar residues" evidence="1">
    <location>
        <begin position="286"/>
        <end position="296"/>
    </location>
</feature>
<dbReference type="EMBL" id="JAUCMV010000003">
    <property type="protein sequence ID" value="KAK0410799.1"/>
    <property type="molecule type" value="Genomic_DNA"/>
</dbReference>
<feature type="compositionally biased region" description="Polar residues" evidence="1">
    <location>
        <begin position="340"/>
        <end position="351"/>
    </location>
</feature>
<dbReference type="AlphaFoldDB" id="A0AA39HTX7"/>
<feature type="compositionally biased region" description="Basic and acidic residues" evidence="1">
    <location>
        <begin position="232"/>
        <end position="246"/>
    </location>
</feature>
<feature type="compositionally biased region" description="Polar residues" evidence="1">
    <location>
        <begin position="533"/>
        <end position="542"/>
    </location>
</feature>
<organism evidence="2 3">
    <name type="scientific">Steinernema hermaphroditum</name>
    <dbReference type="NCBI Taxonomy" id="289476"/>
    <lineage>
        <taxon>Eukaryota</taxon>
        <taxon>Metazoa</taxon>
        <taxon>Ecdysozoa</taxon>
        <taxon>Nematoda</taxon>
        <taxon>Chromadorea</taxon>
        <taxon>Rhabditida</taxon>
        <taxon>Tylenchina</taxon>
        <taxon>Panagrolaimomorpha</taxon>
        <taxon>Strongyloidoidea</taxon>
        <taxon>Steinernematidae</taxon>
        <taxon>Steinernema</taxon>
    </lineage>
</organism>
<comment type="caution">
    <text evidence="2">The sequence shown here is derived from an EMBL/GenBank/DDBJ whole genome shotgun (WGS) entry which is preliminary data.</text>
</comment>
<sequence length="569" mass="65208">MVILKQGPFFLHQGKNKWSEVWMILSHELEGPSVVFYKDSHAKKILEEIRNISTIAEQMRFGTTTIPVGTQPEVAKDVRIHSSCFVAIPVEKTVKKQRQTQTLWLCAPSTTEMFKLIRLLSACLVNIQYPAPAPNTIDDMHALHRYRPSGFEADNEWEIFWDNPSRAGNKELESLKQSGMTMSVDHLNDKRTMKDVKKTAKKGTLKQYQSASALNEIPNKAERGSLLSVGSCDERTPPNQRKRAETFDVLVDEPVPQRKAEELHRTRELGDSPLFVGRRKSKPRSHSTSASTTPQSLRKEKRSTPPPLRVTVPKETCYTTEEELDEPVTPKAPQEPARSRYSTSDYSSQGEMNHKYDLPPPEDTVVHVHHHHHQKREAHYEMPPEDDLPVVIHHHRHMGTPPRKQSTYRTPRESPRVSPKTPQSIRIERRISDLSYAPFRVLPVPKRRLGRYVNAEVQTESVHPPSKVPLIEQRNPALELGDVVDEEELRRSVENLRSVARSSPMPQRDNISVSDWSEAEDRLPVTKAPSPQPSTKSVRSSYSSEYRFCEITERSSEEPRIYEIEITRH</sequence>
<feature type="region of interest" description="Disordered" evidence="1">
    <location>
        <begin position="194"/>
        <end position="355"/>
    </location>
</feature>
<proteinExistence type="predicted"/>
<keyword evidence="3" id="KW-1185">Reference proteome</keyword>
<feature type="compositionally biased region" description="Basic and acidic residues" evidence="1">
    <location>
        <begin position="255"/>
        <end position="270"/>
    </location>
</feature>
<gene>
    <name evidence="2" type="ORF">QR680_005327</name>
</gene>
<protein>
    <submittedName>
        <fullName evidence="2">Uncharacterized protein</fullName>
    </submittedName>
</protein>
<evidence type="ECO:0000313" key="2">
    <source>
        <dbReference type="EMBL" id="KAK0410799.1"/>
    </source>
</evidence>
<feature type="region of interest" description="Disordered" evidence="1">
    <location>
        <begin position="397"/>
        <end position="424"/>
    </location>
</feature>
<feature type="region of interest" description="Disordered" evidence="1">
    <location>
        <begin position="498"/>
        <end position="542"/>
    </location>
</feature>
<evidence type="ECO:0000313" key="3">
    <source>
        <dbReference type="Proteomes" id="UP001175271"/>
    </source>
</evidence>
<feature type="compositionally biased region" description="Polar residues" evidence="1">
    <location>
        <begin position="500"/>
        <end position="515"/>
    </location>
</feature>